<evidence type="ECO:0000313" key="2">
    <source>
        <dbReference type="EMBL" id="ADD07976.1"/>
    </source>
</evidence>
<reference evidence="2" key="1">
    <citation type="submission" date="2010-02" db="EMBL/GenBank/DDBJ databases">
        <title>Complete sequence of Aciduliprofundum boonei T469.</title>
        <authorList>
            <consortium name="US DOE Joint Genome Institute"/>
            <person name="Lucas S."/>
            <person name="Copeland A."/>
            <person name="Lapidus A."/>
            <person name="Cheng J.-F."/>
            <person name="Bruce D."/>
            <person name="Goodwin L."/>
            <person name="Pitluck S."/>
            <person name="Saunders E."/>
            <person name="Detter J.C."/>
            <person name="Han C."/>
            <person name="Tapia R."/>
            <person name="Land M."/>
            <person name="Hauser L."/>
            <person name="Kyrpides N."/>
            <person name="Mikhailova N."/>
            <person name="Flores G."/>
            <person name="Reysenbach A.-L."/>
            <person name="Woyke T."/>
        </authorList>
    </citation>
    <scope>NUCLEOTIDE SEQUENCE</scope>
    <source>
        <strain evidence="2">T469</strain>
    </source>
</reference>
<name>D3TBP1_ACIB4</name>
<evidence type="ECO:0000313" key="3">
    <source>
        <dbReference type="Proteomes" id="UP000001400"/>
    </source>
</evidence>
<dbReference type="OrthoDB" id="359165at2157"/>
<evidence type="ECO:0000259" key="1">
    <source>
        <dbReference type="Pfam" id="PF01937"/>
    </source>
</evidence>
<proteinExistence type="predicted"/>
<dbReference type="AlphaFoldDB" id="D3TBP1"/>
<dbReference type="SUPFAM" id="SSF111321">
    <property type="entry name" value="AF1104-like"/>
    <property type="match status" value="1"/>
</dbReference>
<dbReference type="InterPro" id="IPR014444">
    <property type="entry name" value="PH1575-like"/>
</dbReference>
<sequence length="284" mass="32115">MRPQPECLACIFRRAVFEANLVNPDKAMDVVKALLTLLCDEFDENKLSIKVWTKVHAKVNEILGTDDPYKELKRKSNDIAMKMFPKALEYYEKSEDKLRAAELLAIIGNVLDFGVGVNSPEEFEKVFTSLINEGIEYDDTEKLKKHLKGHIVYITDNCGEIVFDKILVRELKKYAEKITLLVRGKPILSDATREDVVYVGLDKEVDEVRDTGMFAVGIDMDLASEELKELLYSADLIIAKGMGNYEALSESDLRPIAYLLRTKCDPVARDIGVPKGMNVVKVFE</sequence>
<keyword evidence="3" id="KW-1185">Reference proteome</keyword>
<dbReference type="Gene3D" id="3.40.50.10880">
    <property type="entry name" value="Uncharacterised protein PF01937, DUF89, domain 3"/>
    <property type="match status" value="1"/>
</dbReference>
<dbReference type="Proteomes" id="UP000001400">
    <property type="component" value="Chromosome"/>
</dbReference>
<dbReference type="KEGG" id="abi:Aboo_0164"/>
<dbReference type="PIRSF" id="PIRSF006593">
    <property type="entry name" value="UCP006593"/>
    <property type="match status" value="1"/>
</dbReference>
<dbReference type="Gene3D" id="1.10.8.380">
    <property type="entry name" value="Uncharacterised protein PF01937, DUF89, domain 1"/>
    <property type="match status" value="1"/>
</dbReference>
<dbReference type="InterPro" id="IPR036075">
    <property type="entry name" value="ARMT-1-like_metal-bd_sf"/>
</dbReference>
<dbReference type="EMBL" id="CP001941">
    <property type="protein sequence ID" value="ADD07976.1"/>
    <property type="molecule type" value="Genomic_DNA"/>
</dbReference>
<dbReference type="GeneID" id="8827102"/>
<dbReference type="Gene3D" id="1.10.285.20">
    <property type="entry name" value="Uncharacterised protein PF01937, DUF89, domain 2"/>
    <property type="match status" value="1"/>
</dbReference>
<organism evidence="2 3">
    <name type="scientific">Aciduliprofundum boonei (strain DSM 19572 / T469)</name>
    <dbReference type="NCBI Taxonomy" id="439481"/>
    <lineage>
        <taxon>Archaea</taxon>
        <taxon>Methanobacteriati</taxon>
        <taxon>Thermoplasmatota</taxon>
        <taxon>DHVE2 group</taxon>
        <taxon>Candidatus Aciduliprofundum</taxon>
    </lineage>
</organism>
<dbReference type="Pfam" id="PF01937">
    <property type="entry name" value="ARMT1-like_dom"/>
    <property type="match status" value="1"/>
</dbReference>
<feature type="domain" description="Damage-control phosphatase ARMT1-like metal-binding" evidence="1">
    <location>
        <begin position="5"/>
        <end position="278"/>
    </location>
</feature>
<gene>
    <name evidence="2" type="ordered locus">Aboo_0164</name>
</gene>
<dbReference type="InterPro" id="IPR002791">
    <property type="entry name" value="ARMT1-like_metal-bd"/>
</dbReference>
<dbReference type="RefSeq" id="WP_012997056.1">
    <property type="nucleotide sequence ID" value="NC_013926.1"/>
</dbReference>
<accession>D3TBP1</accession>
<dbReference type="HOGENOM" id="CLU_071520_1_0_2"/>
<protein>
    <recommendedName>
        <fullName evidence="1">Damage-control phosphatase ARMT1-like metal-binding domain-containing protein</fullName>
    </recommendedName>
</protein>